<dbReference type="InterPro" id="IPR055378">
    <property type="entry name" value="GH3_C"/>
</dbReference>
<evidence type="ECO:0000313" key="4">
    <source>
        <dbReference type="EnsemblMetazoa" id="XP_030829733"/>
    </source>
</evidence>
<dbReference type="RefSeq" id="XP_030829733.1">
    <property type="nucleotide sequence ID" value="XM_030973873.1"/>
</dbReference>
<sequence length="640" mass="73350">MTPCLGDGRRVRIHKNKTEMQDAVTARNPGERCFLAAVASCISVLFLWILTLRPSPQHGVISVLRHLYFAGKSYTRGKYYLRKLKTAWKNPRYAQDQFLMRVLKENGDTDYGRKFKLKNIVSAEEFRKRHSLTTYEDYKPYVERVMAGEQCVMTQVMPNAFVQTSGTTGPSKYFPQRDQRYLLTRMMDVLYTNLHELCPRLGLLQKKLFHYVQPVMSRAKNGGSIRSAFALYEDGFMASCYTTPPSGFRIHSYDDANYIHLVFTLLDPNTGALCGSFLGGIYTMMKQLEQCWEDIVYDIEHGTITEKVKFDDADIRSSLEQALGGGHPERAGELRRQFEKGFNGIMKRVWPNLEVLSAVDNAGSWPDLKAKYAEGIPFVNLGYGNSEAMILGVSPWFHEDNHSMVFCTNMAFFEFIRHEDSNESQPKTLLIDELEIGQEYELVFTQESGLYRYRLGDVIRITGCHYNCPTFEFMYRMGLIMNLRYEKMNQVVLKAGLQSAVGQWNDMRLFEYAVAESTLVPKSSPAFEETEDMPYYVIFLELDQTVSKSGNKETSKTAELASNEITSSIDAELRGLNSIYERLRRSGAISHPRVHILKPGTFEDLKQHVVNTTNTTANQYKVPQRLRTVDTLNFMFDHAV</sequence>
<dbReference type="Proteomes" id="UP000007110">
    <property type="component" value="Unassembled WGS sequence"/>
</dbReference>
<evidence type="ECO:0000259" key="3">
    <source>
        <dbReference type="Pfam" id="PF23572"/>
    </source>
</evidence>
<reference evidence="5" key="1">
    <citation type="submission" date="2015-02" db="EMBL/GenBank/DDBJ databases">
        <title>Genome sequencing for Strongylocentrotus purpuratus.</title>
        <authorList>
            <person name="Murali S."/>
            <person name="Liu Y."/>
            <person name="Vee V."/>
            <person name="English A."/>
            <person name="Wang M."/>
            <person name="Skinner E."/>
            <person name="Han Y."/>
            <person name="Muzny D.M."/>
            <person name="Worley K.C."/>
            <person name="Gibbs R.A."/>
        </authorList>
    </citation>
    <scope>NUCLEOTIDE SEQUENCE</scope>
</reference>
<keyword evidence="1" id="KW-0472">Membrane</keyword>
<dbReference type="AlphaFoldDB" id="A0A7M7N1L8"/>
<proteinExistence type="predicted"/>
<dbReference type="GeneID" id="115919753"/>
<name>A0A7M7N1L8_STRPU</name>
<organism evidence="4 5">
    <name type="scientific">Strongylocentrotus purpuratus</name>
    <name type="common">Purple sea urchin</name>
    <dbReference type="NCBI Taxonomy" id="7668"/>
    <lineage>
        <taxon>Eukaryota</taxon>
        <taxon>Metazoa</taxon>
        <taxon>Echinodermata</taxon>
        <taxon>Eleutherozoa</taxon>
        <taxon>Echinozoa</taxon>
        <taxon>Echinoidea</taxon>
        <taxon>Euechinoidea</taxon>
        <taxon>Echinacea</taxon>
        <taxon>Camarodonta</taxon>
        <taxon>Echinidea</taxon>
        <taxon>Strongylocentrotidae</taxon>
        <taxon>Strongylocentrotus</taxon>
    </lineage>
</organism>
<dbReference type="InterPro" id="IPR055377">
    <property type="entry name" value="GH3_M"/>
</dbReference>
<feature type="domain" description="GH3 middle" evidence="2">
    <location>
        <begin position="405"/>
        <end position="476"/>
    </location>
</feature>
<feature type="transmembrane region" description="Helical" evidence="1">
    <location>
        <begin position="33"/>
        <end position="52"/>
    </location>
</feature>
<dbReference type="Pfam" id="PF23571">
    <property type="entry name" value="GH3_M"/>
    <property type="match status" value="1"/>
</dbReference>
<feature type="domain" description="GH3 C-terminal" evidence="3">
    <location>
        <begin position="524"/>
        <end position="624"/>
    </location>
</feature>
<dbReference type="Pfam" id="PF03321">
    <property type="entry name" value="GH3"/>
    <property type="match status" value="1"/>
</dbReference>
<protein>
    <submittedName>
        <fullName evidence="4">Uncharacterized protein</fullName>
    </submittedName>
</protein>
<dbReference type="KEGG" id="spu:115919753"/>
<dbReference type="InterPro" id="IPR004993">
    <property type="entry name" value="GH3"/>
</dbReference>
<dbReference type="GO" id="GO:0016881">
    <property type="term" value="F:acid-amino acid ligase activity"/>
    <property type="evidence" value="ECO:0000318"/>
    <property type="project" value="GO_Central"/>
</dbReference>
<dbReference type="PANTHER" id="PTHR31901">
    <property type="entry name" value="GH3 DOMAIN-CONTAINING PROTEIN"/>
    <property type="match status" value="1"/>
</dbReference>
<keyword evidence="1" id="KW-1133">Transmembrane helix</keyword>
<evidence type="ECO:0000256" key="1">
    <source>
        <dbReference type="SAM" id="Phobius"/>
    </source>
</evidence>
<dbReference type="OMA" id="ACCDELD"/>
<keyword evidence="5" id="KW-1185">Reference proteome</keyword>
<dbReference type="InParanoid" id="A0A7M7N1L8"/>
<reference evidence="4" key="2">
    <citation type="submission" date="2021-01" db="UniProtKB">
        <authorList>
            <consortium name="EnsemblMetazoa"/>
        </authorList>
    </citation>
    <scope>IDENTIFICATION</scope>
</reference>
<keyword evidence="1" id="KW-0812">Transmembrane</keyword>
<evidence type="ECO:0000259" key="2">
    <source>
        <dbReference type="Pfam" id="PF23571"/>
    </source>
</evidence>
<dbReference type="EnsemblMetazoa" id="XM_030973873">
    <property type="protein sequence ID" value="XP_030829733"/>
    <property type="gene ID" value="LOC115919753"/>
</dbReference>
<dbReference type="OrthoDB" id="10004661at2759"/>
<dbReference type="PANTHER" id="PTHR31901:SF9">
    <property type="entry name" value="GH3 DOMAIN-CONTAINING PROTEIN"/>
    <property type="match status" value="1"/>
</dbReference>
<dbReference type="GO" id="GO:0005737">
    <property type="term" value="C:cytoplasm"/>
    <property type="evidence" value="ECO:0000318"/>
    <property type="project" value="GO_Central"/>
</dbReference>
<evidence type="ECO:0000313" key="5">
    <source>
        <dbReference type="Proteomes" id="UP000007110"/>
    </source>
</evidence>
<dbReference type="Pfam" id="PF23572">
    <property type="entry name" value="GH3_C"/>
    <property type="match status" value="1"/>
</dbReference>
<accession>A0A7M7N1L8</accession>